<proteinExistence type="predicted"/>
<name>A0ABY7R1H0_9ACTN</name>
<reference evidence="1 2" key="1">
    <citation type="submission" date="2023-06" db="EMBL/GenBank/DDBJ databases">
        <title>The Gram-positive Non-spore-bearing Anaerobic Bacilli of Human Feces.</title>
        <authorList>
            <person name="Eggerth A.H."/>
        </authorList>
    </citation>
    <scope>NUCLEOTIDE SEQUENCE [LARGE SCALE GENOMIC DNA]</scope>
    <source>
        <strain evidence="1 2">CBA3108</strain>
    </source>
</reference>
<protein>
    <submittedName>
        <fullName evidence="1">Cobalamin biosynthesis protein CbiX</fullName>
    </submittedName>
</protein>
<dbReference type="SUPFAM" id="SSF53800">
    <property type="entry name" value="Chelatase"/>
    <property type="match status" value="1"/>
</dbReference>
<sequence>MAAPVLDLVLPAMPEASATLIGQRLRQRMSHLHPHIESTVSFVPQKGPLKAPRIKPSWSELVLVPINATHLHSSPPRLARHTEDIRQNHPDLTVHVARPTGPTPALLNLVDARLRLAAHRVHAQELDALILSAPDSGDPRGAAMLSKLTRLWSQHHHLPVHIATNSGGATDIEEVVAHLRREGRRHIAVGSLWICDDETFRAHTHKALHAGAEVVSAPLGDDPVLAALAFERYCSAAMGLVSGPTDDEVGSQ</sequence>
<dbReference type="EMBL" id="CP115668">
    <property type="protein sequence ID" value="WCC80790.1"/>
    <property type="molecule type" value="Genomic_DNA"/>
</dbReference>
<gene>
    <name evidence="1" type="ORF">O6R08_04800</name>
</gene>
<keyword evidence="2" id="KW-1185">Reference proteome</keyword>
<dbReference type="RefSeq" id="WP_271418969.1">
    <property type="nucleotide sequence ID" value="NZ_CP115668.1"/>
</dbReference>
<accession>A0ABY7R1H0</accession>
<dbReference type="Gene3D" id="3.40.50.1400">
    <property type="match status" value="1"/>
</dbReference>
<organism evidence="1 2">
    <name type="scientific">Cutibacterium equinum</name>
    <dbReference type="NCBI Taxonomy" id="3016342"/>
    <lineage>
        <taxon>Bacteria</taxon>
        <taxon>Bacillati</taxon>
        <taxon>Actinomycetota</taxon>
        <taxon>Actinomycetes</taxon>
        <taxon>Propionibacteriales</taxon>
        <taxon>Propionibacteriaceae</taxon>
        <taxon>Cutibacterium</taxon>
    </lineage>
</organism>
<evidence type="ECO:0000313" key="1">
    <source>
        <dbReference type="EMBL" id="WCC80790.1"/>
    </source>
</evidence>
<dbReference type="Proteomes" id="UP001212097">
    <property type="component" value="Chromosome"/>
</dbReference>
<evidence type="ECO:0000313" key="2">
    <source>
        <dbReference type="Proteomes" id="UP001212097"/>
    </source>
</evidence>